<feature type="region of interest" description="Disordered" evidence="5">
    <location>
        <begin position="1006"/>
        <end position="1059"/>
    </location>
</feature>
<evidence type="ECO:0000313" key="8">
    <source>
        <dbReference type="EMBL" id="KAK9141195.1"/>
    </source>
</evidence>
<evidence type="ECO:0000256" key="2">
    <source>
        <dbReference type="ARBA" id="ARBA00023125"/>
    </source>
</evidence>
<keyword evidence="2" id="KW-0238">DNA-binding</keyword>
<gene>
    <name evidence="8" type="ORF">Scep_010876</name>
</gene>
<dbReference type="InterPro" id="IPR045012">
    <property type="entry name" value="NLP"/>
</dbReference>
<sequence length="1290" mass="139896">MDLNYCANNIIISSQAQMESFSPLETGLSSVVEDPFNNISEILNSDAFAELCRSPVSTTDQVQSLYNTMSTTPDHHHHSFIVGSLSPINITTNTSTVVASNCVNKIGFQEKGLGFECDAAADDDKVSVIRNDGCFSINGVIDVGVNVGIPRHIGWSLAERMLRALSFFKESSEAGILAQFWAPIKLGDQVLLSTCDQPYLLDHMLVGYREVSRSFIFSAKEMHGSFLGLPGRVFVSRLPEWTSNVGYYSKDEYLRGKYAVDHKVRGSIALPIFSPEEHSCCAVLELVSVREKPNFDLETEVVCRALQDVNLNTVAPPQVLPQYLSKNQRTALAEIADVLRAACHAHRLPLALTWIPCRYSKEINGEYAKVYVDECDNTNSDDNSVLCVENVACYVNDSRMQGFLHACAEHFLEKGQGIAGKALESNHPFFSSNVREYNVSEYPLVHHARKYGLNAAVATRLRSTHTGNFDYILEFFLPVNCDGCLEQQLLLNSLSNTMQRICTSLRTVSDAELAGNNKKEGGNILLNVQPGQNSDPSLSASKVNLGERIKSHVPDYRTGGENVDPSIEQVLISFMLIIFFPVATGYSRRQPDKKRSTGEKNISLSVLQQYFSGSLKDAAKSIGVCPTTLKRICRQHGISRWPSRKINKVNRSLRKIQTVIESVQGVEGGLRFDPITGGLVAAPIIQGLEVHNASRSSVPQNSGSITEEIMLESGAPDIDGRNAAVKLEAYDCSNIGRSLLSRAFEGEAQQANVPVEESNFTGSNTKPFHTSGQERSTWVCSNEFSGDSYFAIERCDKPVLGAVGMSLESSECHLVSQSLSSIEVAGDMDTGIDGDDGVVEHTHQPSSIMTDSSDGSASSSPNFHNKEPSKSKTCMRDVGSAVTIKATYKEDTTRFKFDPSLGCLHLFDEVGKRFNLPIGTFQLKYLDDEEEWVMLVSDSDLQECMEILESIRSRSIKLSVRDASSTIGSSTSSNHGVGMVSMRVQFSQNIEILYVVEVGDVRGIGGGSPPPKPWENVGASSGPAPFRPSSAGNTSDVVEASGTANPGELVPASGNTAANGNVNSISRTVPTRPWQQNLGSGYGGGYGTGLNYNSGYGTGMYNSMNSYSGIGGTYGGGMYGNNMYRSGYGGGLYGGSGMYGGGMYNGGMGGPMYGMGMGGPNQDPNNPFNGPPPPPSFWVSFLQGMQGFVNAIGQITFLTEQSTQSFNMVMSFLLQFFDRAGMLYGVLARFVLKLLFGRRAKSRQFPHQVGPAGLPAPPGAPGGHKFIEGPKTAPSGSWDNVWGDDDTRRM</sequence>
<reference evidence="8 9" key="1">
    <citation type="submission" date="2024-01" db="EMBL/GenBank/DDBJ databases">
        <title>Genome assemblies of Stephania.</title>
        <authorList>
            <person name="Yang L."/>
        </authorList>
    </citation>
    <scope>NUCLEOTIDE SEQUENCE [LARGE SCALE GENOMIC DNA]</scope>
    <source>
        <strain evidence="8">JXDWG</strain>
        <tissue evidence="8">Leaf</tissue>
    </source>
</reference>
<comment type="caution">
    <text evidence="8">The sequence shown here is derived from an EMBL/GenBank/DDBJ whole genome shotgun (WGS) entry which is preliminary data.</text>
</comment>
<dbReference type="Gene3D" id="3.10.20.90">
    <property type="entry name" value="Phosphatidylinositol 3-kinase Catalytic Subunit, Chain A, domain 1"/>
    <property type="match status" value="1"/>
</dbReference>
<dbReference type="Pfam" id="PF02042">
    <property type="entry name" value="RWP-RK"/>
    <property type="match status" value="1"/>
</dbReference>
<dbReference type="InterPro" id="IPR055081">
    <property type="entry name" value="NLP1-9_GAF"/>
</dbReference>
<name>A0AAP0JY73_9MAGN</name>
<dbReference type="PANTHER" id="PTHR32002">
    <property type="entry name" value="PROTEIN NLP8"/>
    <property type="match status" value="1"/>
</dbReference>
<dbReference type="EMBL" id="JBBNAG010000004">
    <property type="protein sequence ID" value="KAK9141195.1"/>
    <property type="molecule type" value="Genomic_DNA"/>
</dbReference>
<protein>
    <submittedName>
        <fullName evidence="8">Uncharacterized protein</fullName>
    </submittedName>
</protein>
<evidence type="ECO:0000256" key="4">
    <source>
        <dbReference type="ARBA" id="ARBA00023242"/>
    </source>
</evidence>
<proteinExistence type="predicted"/>
<dbReference type="GO" id="GO:0003700">
    <property type="term" value="F:DNA-binding transcription factor activity"/>
    <property type="evidence" value="ECO:0007669"/>
    <property type="project" value="InterPro"/>
</dbReference>
<dbReference type="SMART" id="SM00666">
    <property type="entry name" value="PB1"/>
    <property type="match status" value="1"/>
</dbReference>
<dbReference type="Pfam" id="PF00564">
    <property type="entry name" value="PB1"/>
    <property type="match status" value="1"/>
</dbReference>
<dbReference type="InterPro" id="IPR034891">
    <property type="entry name" value="PB1_NLP"/>
</dbReference>
<dbReference type="InterPro" id="IPR000270">
    <property type="entry name" value="PB1_dom"/>
</dbReference>
<keyword evidence="3" id="KW-0804">Transcription</keyword>
<dbReference type="InterPro" id="IPR053793">
    <property type="entry name" value="PB1-like"/>
</dbReference>
<keyword evidence="9" id="KW-1185">Reference proteome</keyword>
<evidence type="ECO:0000256" key="3">
    <source>
        <dbReference type="ARBA" id="ARBA00023163"/>
    </source>
</evidence>
<evidence type="ECO:0000259" key="7">
    <source>
        <dbReference type="PROSITE" id="PS51745"/>
    </source>
</evidence>
<dbReference type="SUPFAM" id="SSF54277">
    <property type="entry name" value="CAD &amp; PB1 domains"/>
    <property type="match status" value="1"/>
</dbReference>
<dbReference type="PANTHER" id="PTHR32002:SF41">
    <property type="entry name" value="PROTEIN NLP8"/>
    <property type="match status" value="1"/>
</dbReference>
<evidence type="ECO:0000256" key="1">
    <source>
        <dbReference type="ARBA" id="ARBA00023015"/>
    </source>
</evidence>
<dbReference type="Pfam" id="PF22922">
    <property type="entry name" value="GAF_NLP"/>
    <property type="match status" value="1"/>
</dbReference>
<keyword evidence="1" id="KW-0805">Transcription regulation</keyword>
<feature type="compositionally biased region" description="Low complexity" evidence="5">
    <location>
        <begin position="846"/>
        <end position="860"/>
    </location>
</feature>
<evidence type="ECO:0000259" key="6">
    <source>
        <dbReference type="PROSITE" id="PS51519"/>
    </source>
</evidence>
<accession>A0AAP0JY73</accession>
<organism evidence="8 9">
    <name type="scientific">Stephania cephalantha</name>
    <dbReference type="NCBI Taxonomy" id="152367"/>
    <lineage>
        <taxon>Eukaryota</taxon>
        <taxon>Viridiplantae</taxon>
        <taxon>Streptophyta</taxon>
        <taxon>Embryophyta</taxon>
        <taxon>Tracheophyta</taxon>
        <taxon>Spermatophyta</taxon>
        <taxon>Magnoliopsida</taxon>
        <taxon>Ranunculales</taxon>
        <taxon>Menispermaceae</taxon>
        <taxon>Menispermoideae</taxon>
        <taxon>Cissampelideae</taxon>
        <taxon>Stephania</taxon>
    </lineage>
</organism>
<dbReference type="GO" id="GO:0003677">
    <property type="term" value="F:DNA binding"/>
    <property type="evidence" value="ECO:0007669"/>
    <property type="project" value="UniProtKB-KW"/>
</dbReference>
<dbReference type="CDD" id="cd06407">
    <property type="entry name" value="PB1_NLP"/>
    <property type="match status" value="1"/>
</dbReference>
<feature type="region of interest" description="Disordered" evidence="5">
    <location>
        <begin position="830"/>
        <end position="873"/>
    </location>
</feature>
<dbReference type="InterPro" id="IPR003035">
    <property type="entry name" value="RWP-RK_dom"/>
</dbReference>
<feature type="domain" description="RWP-RK" evidence="6">
    <location>
        <begin position="582"/>
        <end position="669"/>
    </location>
</feature>
<keyword evidence="4" id="KW-0539">Nucleus</keyword>
<dbReference type="PROSITE" id="PS51519">
    <property type="entry name" value="RWP_RK"/>
    <property type="match status" value="1"/>
</dbReference>
<dbReference type="PROSITE" id="PS51745">
    <property type="entry name" value="PB1"/>
    <property type="match status" value="1"/>
</dbReference>
<feature type="domain" description="PB1" evidence="7">
    <location>
        <begin position="881"/>
        <end position="963"/>
    </location>
</feature>
<dbReference type="Proteomes" id="UP001419268">
    <property type="component" value="Unassembled WGS sequence"/>
</dbReference>
<feature type="region of interest" description="Disordered" evidence="5">
    <location>
        <begin position="1245"/>
        <end position="1290"/>
    </location>
</feature>
<evidence type="ECO:0000256" key="5">
    <source>
        <dbReference type="SAM" id="MobiDB-lite"/>
    </source>
</evidence>
<evidence type="ECO:0000313" key="9">
    <source>
        <dbReference type="Proteomes" id="UP001419268"/>
    </source>
</evidence>